<proteinExistence type="predicted"/>
<name>A0A0G0PYZ1_UNCC2</name>
<dbReference type="Proteomes" id="UP000034207">
    <property type="component" value="Unassembled WGS sequence"/>
</dbReference>
<dbReference type="PATRIC" id="fig|1618345.3.peg.544"/>
<evidence type="ECO:0008006" key="3">
    <source>
        <dbReference type="Google" id="ProtNLM"/>
    </source>
</evidence>
<accession>A0A0G0PYZ1</accession>
<gene>
    <name evidence="1" type="ORF">UT18_C0009G0007</name>
</gene>
<dbReference type="STRING" id="1618345.UT18_C0009G0007"/>
<evidence type="ECO:0000313" key="1">
    <source>
        <dbReference type="EMBL" id="KKQ94596.1"/>
    </source>
</evidence>
<comment type="caution">
    <text evidence="1">The sequence shown here is derived from an EMBL/GenBank/DDBJ whole genome shotgun (WGS) entry which is preliminary data.</text>
</comment>
<organism evidence="1 2">
    <name type="scientific">candidate division CPR2 bacterium GW2011_GWC2_39_10</name>
    <dbReference type="NCBI Taxonomy" id="1618345"/>
    <lineage>
        <taxon>Bacteria</taxon>
        <taxon>Bacteria division CPR2</taxon>
    </lineage>
</organism>
<evidence type="ECO:0000313" key="2">
    <source>
        <dbReference type="Proteomes" id="UP000034207"/>
    </source>
</evidence>
<dbReference type="EMBL" id="LBVV01000009">
    <property type="protein sequence ID" value="KKQ94596.1"/>
    <property type="molecule type" value="Genomic_DNA"/>
</dbReference>
<dbReference type="AlphaFoldDB" id="A0A0G0PYZ1"/>
<sequence length="690" mass="77508">MFSKIKSGFKSHKKLVVILFSSFLILGLSGGIYYFDYFRDSISPNIISKKKPTPTPKLEPLKVSDNNLKKFSSCSTLTSVFENRKKEQQNRLMEFAATAPADPPGKGGGGGEYSETNVQVEGVDEGDIVKTDGDYIYTIVKEKAIKIVKALPANNISLSSTINFPDNYAVKELFLDGNKLVALGNSAIKARGITNVPEWYSDYNFNEVYTFIKIWDITDRNNPNLVRDLQYQGNYSTSRKISSSVYVVVNTAPDFEIINKDAKADQYIPKISTSVGSSQYKPACECQDVHYLTSLNSKKETTEAEDIRNLKDSNFVSVITIKAQDVSADPDKKVIVASTDKAYASAKNLYLAEPQYPELTTNGTVSNLIPDSNNTAIHKFALSAERTDYLSSTIVPGEVLNKYSMDEYNDHLRIATTKGNVWNQTTKSTNNLYVLDKNFKLVGKIEGLAEGEHIYSARFVGERGYLVTFKKVDPFFTLDLKDPASPKVVGQLKIPGYSDYLHPIDENHIIGIGKNTIEAQQELESERRVDFAWYQGIKMAIFDVTDFANPKEMHKVTIGDRGTDSYALHDPKAFLYDKKKNLLVIPILLAEMSETQKKQAEDWEYGANTYQGSYVYNVTLDAGFELRGRVTHYSENHFKDIENNMSYYYYGDDKSIARSLYIGDNLYTVSNGKIMVNNLSNLSKLKELSL</sequence>
<dbReference type="Pfam" id="PF09826">
    <property type="entry name" value="Beta_propel"/>
    <property type="match status" value="1"/>
</dbReference>
<protein>
    <recommendedName>
        <fullName evidence="3">Beta propeller domain protein</fullName>
    </recommendedName>
</protein>
<dbReference type="InterPro" id="IPR019198">
    <property type="entry name" value="Beta_propeller_containing"/>
</dbReference>
<reference evidence="1 2" key="1">
    <citation type="journal article" date="2015" name="Nature">
        <title>rRNA introns, odd ribosomes, and small enigmatic genomes across a large radiation of phyla.</title>
        <authorList>
            <person name="Brown C.T."/>
            <person name="Hug L.A."/>
            <person name="Thomas B.C."/>
            <person name="Sharon I."/>
            <person name="Castelle C.J."/>
            <person name="Singh A."/>
            <person name="Wilkins M.J."/>
            <person name="Williams K.H."/>
            <person name="Banfield J.F."/>
        </authorList>
    </citation>
    <scope>NUCLEOTIDE SEQUENCE [LARGE SCALE GENOMIC DNA]</scope>
</reference>